<keyword evidence="2" id="KW-1133">Transmembrane helix</keyword>
<accession>A0A402CNT5</accession>
<name>A0A402CNT5_9BACT</name>
<gene>
    <name evidence="3" type="ORF">CCAX7_52880</name>
</gene>
<dbReference type="KEGG" id="ccot:CCAX7_52880"/>
<proteinExistence type="predicted"/>
<organism evidence="3 4">
    <name type="scientific">Capsulimonas corticalis</name>
    <dbReference type="NCBI Taxonomy" id="2219043"/>
    <lineage>
        <taxon>Bacteria</taxon>
        <taxon>Bacillati</taxon>
        <taxon>Armatimonadota</taxon>
        <taxon>Armatimonadia</taxon>
        <taxon>Capsulimonadales</taxon>
        <taxon>Capsulimonadaceae</taxon>
        <taxon>Capsulimonas</taxon>
    </lineage>
</organism>
<feature type="region of interest" description="Disordered" evidence="1">
    <location>
        <begin position="52"/>
        <end position="82"/>
    </location>
</feature>
<dbReference type="AlphaFoldDB" id="A0A402CNT5"/>
<dbReference type="RefSeq" id="WP_119319098.1">
    <property type="nucleotide sequence ID" value="NZ_AP025739.1"/>
</dbReference>
<evidence type="ECO:0000313" key="3">
    <source>
        <dbReference type="EMBL" id="BDI33237.1"/>
    </source>
</evidence>
<dbReference type="EMBL" id="AP025739">
    <property type="protein sequence ID" value="BDI33237.1"/>
    <property type="molecule type" value="Genomic_DNA"/>
</dbReference>
<feature type="compositionally biased region" description="Basic residues" evidence="1">
    <location>
        <begin position="73"/>
        <end position="82"/>
    </location>
</feature>
<evidence type="ECO:0000313" key="4">
    <source>
        <dbReference type="Proteomes" id="UP000287394"/>
    </source>
</evidence>
<sequence length="82" mass="8557">MHIDGQTIAAFAIVGVAAVIVGKRILGQLLAFRSTPGQSGEGCPGCGGCGNAGKIKQEDRKPQLIQLQTRPPAHLRRPPSQS</sequence>
<reference evidence="3 4" key="1">
    <citation type="journal article" date="2019" name="Int. J. Syst. Evol. Microbiol.">
        <title>Capsulimonas corticalis gen. nov., sp. nov., an aerobic capsulated bacterium, of a novel bacterial order, Capsulimonadales ord. nov., of the class Armatimonadia of the phylum Armatimonadetes.</title>
        <authorList>
            <person name="Li J."/>
            <person name="Kudo C."/>
            <person name="Tonouchi A."/>
        </authorList>
    </citation>
    <scope>NUCLEOTIDE SEQUENCE [LARGE SCALE GENOMIC DNA]</scope>
    <source>
        <strain evidence="3 4">AX-7</strain>
    </source>
</reference>
<evidence type="ECO:0000256" key="2">
    <source>
        <dbReference type="SAM" id="Phobius"/>
    </source>
</evidence>
<keyword evidence="4" id="KW-1185">Reference proteome</keyword>
<keyword evidence="2" id="KW-0812">Transmembrane</keyword>
<evidence type="ECO:0000256" key="1">
    <source>
        <dbReference type="SAM" id="MobiDB-lite"/>
    </source>
</evidence>
<keyword evidence="2" id="KW-0472">Membrane</keyword>
<protein>
    <submittedName>
        <fullName evidence="3">Uncharacterized protein</fullName>
    </submittedName>
</protein>
<dbReference type="Proteomes" id="UP000287394">
    <property type="component" value="Chromosome"/>
</dbReference>
<feature type="transmembrane region" description="Helical" evidence="2">
    <location>
        <begin position="6"/>
        <end position="26"/>
    </location>
</feature>